<name>A0A0R3WT38_HYDTA</name>
<reference evidence="1 2" key="2">
    <citation type="submission" date="2018-11" db="EMBL/GenBank/DDBJ databases">
        <authorList>
            <consortium name="Pathogen Informatics"/>
        </authorList>
    </citation>
    <scope>NUCLEOTIDE SEQUENCE [LARGE SCALE GENOMIC DNA]</scope>
</reference>
<proteinExistence type="predicted"/>
<evidence type="ECO:0000313" key="2">
    <source>
        <dbReference type="Proteomes" id="UP000274429"/>
    </source>
</evidence>
<dbReference type="AlphaFoldDB" id="A0A0R3WT38"/>
<sequence>MRHPPEQSNHRRLPSLTLQKEAKAKVLQPSALDLADPDKAHLLSWVRTPTKGNDNMWQENYPGLVVLSRDSANVSDMTLQVGDQKANGNFLSSPLSTQRKGQNCISFESDETGQLPDSEKVGHGKPVLPYSSMFIFAPTNG</sequence>
<dbReference type="WBParaSite" id="TTAC_0000392801-mRNA-1">
    <property type="protein sequence ID" value="TTAC_0000392801-mRNA-1"/>
    <property type="gene ID" value="TTAC_0000392801"/>
</dbReference>
<dbReference type="STRING" id="6205.A0A0R3WT38"/>
<dbReference type="EMBL" id="UYWX01003281">
    <property type="protein sequence ID" value="VDM23742.1"/>
    <property type="molecule type" value="Genomic_DNA"/>
</dbReference>
<evidence type="ECO:0000313" key="3">
    <source>
        <dbReference type="WBParaSite" id="TTAC_0000392801-mRNA-1"/>
    </source>
</evidence>
<protein>
    <submittedName>
        <fullName evidence="1 3">Uncharacterized protein</fullName>
    </submittedName>
</protein>
<gene>
    <name evidence="1" type="ORF">TTAC_LOCUS3913</name>
</gene>
<evidence type="ECO:0000313" key="1">
    <source>
        <dbReference type="EMBL" id="VDM23742.1"/>
    </source>
</evidence>
<organism evidence="3">
    <name type="scientific">Hydatigena taeniaeformis</name>
    <name type="common">Feline tapeworm</name>
    <name type="synonym">Taenia taeniaeformis</name>
    <dbReference type="NCBI Taxonomy" id="6205"/>
    <lineage>
        <taxon>Eukaryota</taxon>
        <taxon>Metazoa</taxon>
        <taxon>Spiralia</taxon>
        <taxon>Lophotrochozoa</taxon>
        <taxon>Platyhelminthes</taxon>
        <taxon>Cestoda</taxon>
        <taxon>Eucestoda</taxon>
        <taxon>Cyclophyllidea</taxon>
        <taxon>Taeniidae</taxon>
        <taxon>Hydatigera</taxon>
    </lineage>
</organism>
<keyword evidence="2" id="KW-1185">Reference proteome</keyword>
<dbReference type="Proteomes" id="UP000274429">
    <property type="component" value="Unassembled WGS sequence"/>
</dbReference>
<accession>A0A0R3WT38</accession>
<reference evidence="3" key="1">
    <citation type="submission" date="2017-02" db="UniProtKB">
        <authorList>
            <consortium name="WormBaseParasite"/>
        </authorList>
    </citation>
    <scope>IDENTIFICATION</scope>
</reference>
<dbReference type="OrthoDB" id="10410030at2759"/>